<dbReference type="OrthoDB" id="361013at2759"/>
<evidence type="ECO:0000256" key="1">
    <source>
        <dbReference type="ARBA" id="ARBA00004123"/>
    </source>
</evidence>
<gene>
    <name evidence="9" type="primary">LOC115889696</name>
</gene>
<dbReference type="Proteomes" id="UP000504635">
    <property type="component" value="Unplaced"/>
</dbReference>
<dbReference type="PANTHER" id="PTHR11988">
    <property type="entry name" value="THYROTROPH EMBRYONIC FACTOR RELATED"/>
    <property type="match status" value="1"/>
</dbReference>
<evidence type="ECO:0000256" key="5">
    <source>
        <dbReference type="ARBA" id="ARBA00023242"/>
    </source>
</evidence>
<comment type="subcellular location">
    <subcellularLocation>
        <location evidence="1">Nucleus</location>
    </subcellularLocation>
</comment>
<keyword evidence="2" id="KW-0805">Transcription regulation</keyword>
<keyword evidence="3" id="KW-0238">DNA-binding</keyword>
<dbReference type="Gene3D" id="1.20.5.170">
    <property type="match status" value="1"/>
</dbReference>
<dbReference type="GO" id="GO:0005634">
    <property type="term" value="C:nucleus"/>
    <property type="evidence" value="ECO:0007669"/>
    <property type="project" value="UniProtKB-SubCell"/>
</dbReference>
<dbReference type="CDD" id="cd14695">
    <property type="entry name" value="bZIP_HLF"/>
    <property type="match status" value="1"/>
</dbReference>
<dbReference type="AlphaFoldDB" id="A0A6J2YQJ8"/>
<dbReference type="GeneID" id="115889696"/>
<evidence type="ECO:0000256" key="6">
    <source>
        <dbReference type="SAM" id="MobiDB-lite"/>
    </source>
</evidence>
<dbReference type="KEGG" id="soy:115889696"/>
<keyword evidence="5" id="KW-0539">Nucleus</keyword>
<feature type="compositionally biased region" description="Basic and acidic residues" evidence="6">
    <location>
        <begin position="214"/>
        <end position="240"/>
    </location>
</feature>
<feature type="region of interest" description="Disordered" evidence="6">
    <location>
        <begin position="198"/>
        <end position="240"/>
    </location>
</feature>
<dbReference type="InterPro" id="IPR046347">
    <property type="entry name" value="bZIP_sf"/>
</dbReference>
<evidence type="ECO:0000259" key="7">
    <source>
        <dbReference type="PROSITE" id="PS50217"/>
    </source>
</evidence>
<dbReference type="InParanoid" id="A0A6J2YQJ8"/>
<keyword evidence="4" id="KW-0804">Transcription</keyword>
<dbReference type="SMART" id="SM00338">
    <property type="entry name" value="BRLZ"/>
    <property type="match status" value="1"/>
</dbReference>
<feature type="compositionally biased region" description="Low complexity" evidence="6">
    <location>
        <begin position="106"/>
        <end position="132"/>
    </location>
</feature>
<evidence type="ECO:0000256" key="3">
    <source>
        <dbReference type="ARBA" id="ARBA00023125"/>
    </source>
</evidence>
<feature type="domain" description="BZIP" evidence="7">
    <location>
        <begin position="217"/>
        <end position="280"/>
    </location>
</feature>
<evidence type="ECO:0000256" key="2">
    <source>
        <dbReference type="ARBA" id="ARBA00023015"/>
    </source>
</evidence>
<protein>
    <submittedName>
        <fullName evidence="9">Thyrotroph embryonic factor-like</fullName>
    </submittedName>
</protein>
<dbReference type="CTD" id="31227"/>
<dbReference type="Pfam" id="PF07716">
    <property type="entry name" value="bZIP_2"/>
    <property type="match status" value="1"/>
</dbReference>
<proteinExistence type="predicted"/>
<dbReference type="RefSeq" id="XP_030765612.1">
    <property type="nucleotide sequence ID" value="XM_030909752.1"/>
</dbReference>
<dbReference type="PROSITE" id="PS50217">
    <property type="entry name" value="BZIP"/>
    <property type="match status" value="1"/>
</dbReference>
<dbReference type="SUPFAM" id="SSF57959">
    <property type="entry name" value="Leucine zipper domain"/>
    <property type="match status" value="1"/>
</dbReference>
<dbReference type="PANTHER" id="PTHR11988:SF56">
    <property type="entry name" value="TRANSCRIPTION FACTOR CES-2"/>
    <property type="match status" value="1"/>
</dbReference>
<dbReference type="GO" id="GO:0000981">
    <property type="term" value="F:DNA-binding transcription factor activity, RNA polymerase II-specific"/>
    <property type="evidence" value="ECO:0007669"/>
    <property type="project" value="TreeGrafter"/>
</dbReference>
<sequence length="281" mass="31966">MHHPYQTAPSYSPLKIPTIHRPMPYYPYSINHYTPYIPLPPEPNVLDLSKKTSLSPNFSRPSLSPQSLNNSLSPPRPCESISNCQLTPPLSHHSDTTHIMDHSSLEPKSPSSASASSETRSELSESSVSPKSNASRPFKILPKDSLTLALQGISHIDPSSLLCDQELGAELTKELIEDSVKKYNEFRKRMLEQLQSPGNVTNSNMRRVQNNADKIQDSEYLEKRRKNNEAAKRSRDARKNKQDEIAIRMAFLEQENLLLKFKIKTEEEHLDRLKNLVQSRK</sequence>
<feature type="compositionally biased region" description="Polar residues" evidence="6">
    <location>
        <begin position="198"/>
        <end position="213"/>
    </location>
</feature>
<name>A0A6J2YQJ8_SITOR</name>
<dbReference type="InterPro" id="IPR004827">
    <property type="entry name" value="bZIP"/>
</dbReference>
<feature type="region of interest" description="Disordered" evidence="6">
    <location>
        <begin position="48"/>
        <end position="137"/>
    </location>
</feature>
<feature type="compositionally biased region" description="Basic and acidic residues" evidence="6">
    <location>
        <begin position="92"/>
        <end position="105"/>
    </location>
</feature>
<accession>A0A6J2YQJ8</accession>
<keyword evidence="8" id="KW-1185">Reference proteome</keyword>
<dbReference type="GO" id="GO:0000978">
    <property type="term" value="F:RNA polymerase II cis-regulatory region sequence-specific DNA binding"/>
    <property type="evidence" value="ECO:0007669"/>
    <property type="project" value="TreeGrafter"/>
</dbReference>
<feature type="compositionally biased region" description="Low complexity" evidence="6">
    <location>
        <begin position="59"/>
        <end position="73"/>
    </location>
</feature>
<evidence type="ECO:0000256" key="4">
    <source>
        <dbReference type="ARBA" id="ARBA00023163"/>
    </source>
</evidence>
<evidence type="ECO:0000313" key="9">
    <source>
        <dbReference type="RefSeq" id="XP_030765612.1"/>
    </source>
</evidence>
<dbReference type="InterPro" id="IPR040223">
    <property type="entry name" value="PAR_bZIP"/>
</dbReference>
<evidence type="ECO:0000313" key="8">
    <source>
        <dbReference type="Proteomes" id="UP000504635"/>
    </source>
</evidence>
<organism evidence="8 9">
    <name type="scientific">Sitophilus oryzae</name>
    <name type="common">Rice weevil</name>
    <name type="synonym">Curculio oryzae</name>
    <dbReference type="NCBI Taxonomy" id="7048"/>
    <lineage>
        <taxon>Eukaryota</taxon>
        <taxon>Metazoa</taxon>
        <taxon>Ecdysozoa</taxon>
        <taxon>Arthropoda</taxon>
        <taxon>Hexapoda</taxon>
        <taxon>Insecta</taxon>
        <taxon>Pterygota</taxon>
        <taxon>Neoptera</taxon>
        <taxon>Endopterygota</taxon>
        <taxon>Coleoptera</taxon>
        <taxon>Polyphaga</taxon>
        <taxon>Cucujiformia</taxon>
        <taxon>Curculionidae</taxon>
        <taxon>Dryophthorinae</taxon>
        <taxon>Sitophilus</taxon>
    </lineage>
</organism>
<reference evidence="9" key="1">
    <citation type="submission" date="2025-08" db="UniProtKB">
        <authorList>
            <consortium name="RefSeq"/>
        </authorList>
    </citation>
    <scope>IDENTIFICATION</scope>
    <source>
        <tissue evidence="9">Gonads</tissue>
    </source>
</reference>